<name>U2KGM7_9STRE</name>
<dbReference type="EMBL" id="AWVA01000066">
    <property type="protein sequence ID" value="ERJ76319.1"/>
    <property type="molecule type" value="Genomic_DNA"/>
</dbReference>
<organism evidence="1 2">
    <name type="scientific">Streptococcus sobrinus W1703</name>
    <dbReference type="NCBI Taxonomy" id="1227275"/>
    <lineage>
        <taxon>Bacteria</taxon>
        <taxon>Bacillati</taxon>
        <taxon>Bacillota</taxon>
        <taxon>Bacilli</taxon>
        <taxon>Lactobacillales</taxon>
        <taxon>Streptococcaceae</taxon>
        <taxon>Streptococcus</taxon>
    </lineage>
</organism>
<dbReference type="Proteomes" id="UP000016617">
    <property type="component" value="Unassembled WGS sequence"/>
</dbReference>
<reference evidence="1 2" key="1">
    <citation type="submission" date="2013-06" db="EMBL/GenBank/DDBJ databases">
        <authorList>
            <person name="Weinstock G."/>
            <person name="Sodergren E."/>
            <person name="Lobos E.A."/>
            <person name="Fulton L."/>
            <person name="Fulton R."/>
            <person name="Courtney L."/>
            <person name="Fronick C."/>
            <person name="O'Laughlin M."/>
            <person name="Godfrey J."/>
            <person name="Wilson R.M."/>
            <person name="Miner T."/>
            <person name="Farmer C."/>
            <person name="Delehaunty K."/>
            <person name="Cordes M."/>
            <person name="Minx P."/>
            <person name="Tomlinson C."/>
            <person name="Chen J."/>
            <person name="Wollam A."/>
            <person name="Pepin K.H."/>
            <person name="Bhonagiri V."/>
            <person name="Zhang X."/>
            <person name="Warren W."/>
            <person name="Mitreva M."/>
            <person name="Mardis E.R."/>
            <person name="Wilson R.K."/>
        </authorList>
    </citation>
    <scope>NUCLEOTIDE SEQUENCE [LARGE SCALE GENOMIC DNA]</scope>
    <source>
        <strain evidence="1 2">W1703</strain>
    </source>
</reference>
<sequence>MHQSDIRLIAGSLWGFKISRDNSIVAISCYVRKYQIDSLDFNSV</sequence>
<dbReference type="AlphaFoldDB" id="U2KGM7"/>
<protein>
    <submittedName>
        <fullName evidence="1">Uncharacterized protein</fullName>
    </submittedName>
</protein>
<accession>U2KGM7</accession>
<dbReference type="HOGENOM" id="CLU_3222848_0_0_9"/>
<evidence type="ECO:0000313" key="1">
    <source>
        <dbReference type="EMBL" id="ERJ76319.1"/>
    </source>
</evidence>
<comment type="caution">
    <text evidence="1">The sequence shown here is derived from an EMBL/GenBank/DDBJ whole genome shotgun (WGS) entry which is preliminary data.</text>
</comment>
<evidence type="ECO:0000313" key="2">
    <source>
        <dbReference type="Proteomes" id="UP000016617"/>
    </source>
</evidence>
<gene>
    <name evidence="1" type="ORF">HMPREF1557_01013</name>
</gene>
<proteinExistence type="predicted"/>